<name>A0ABW5DWG6_9PROT</name>
<proteinExistence type="predicted"/>
<protein>
    <recommendedName>
        <fullName evidence="3">CYTH domain-containing protein</fullName>
    </recommendedName>
</protein>
<accession>A0ABW5DWG6</accession>
<dbReference type="RefSeq" id="WP_379878409.1">
    <property type="nucleotide sequence ID" value="NZ_JBHUIP010000016.1"/>
</dbReference>
<dbReference type="EMBL" id="JBHUIP010000016">
    <property type="protein sequence ID" value="MFD2265237.1"/>
    <property type="molecule type" value="Genomic_DNA"/>
</dbReference>
<keyword evidence="2" id="KW-1185">Reference proteome</keyword>
<sequence length="248" mass="27730">MDELRFRIDVFQPETIPMERLGEYMTALAALLGHEKSVHFVRLDAGSVQLVHRIDIADQPKVEARLSALKRGEGAADVVKAFRKLDSMLANDNAIGELTENSGDVVIPFPGRTKPKPAEYGLIHQPGSLDGIPIKVGGPKEMAEVLLQETGPNGRLYKCITTRDIVRKIAGHLFDRTIRVHGNGCWKREVGGGWILERFTIAEFEVLNDTSLSEVVTELRRVEGSDWRAAEDPFEVLRELRDGEDRLH</sequence>
<gene>
    <name evidence="1" type="ORF">ACFSM5_20205</name>
</gene>
<evidence type="ECO:0000313" key="1">
    <source>
        <dbReference type="EMBL" id="MFD2265237.1"/>
    </source>
</evidence>
<evidence type="ECO:0000313" key="2">
    <source>
        <dbReference type="Proteomes" id="UP001597295"/>
    </source>
</evidence>
<evidence type="ECO:0008006" key="3">
    <source>
        <dbReference type="Google" id="ProtNLM"/>
    </source>
</evidence>
<organism evidence="1 2">
    <name type="scientific">Lacibacterium aquatile</name>
    <dbReference type="NCBI Taxonomy" id="1168082"/>
    <lineage>
        <taxon>Bacteria</taxon>
        <taxon>Pseudomonadati</taxon>
        <taxon>Pseudomonadota</taxon>
        <taxon>Alphaproteobacteria</taxon>
        <taxon>Rhodospirillales</taxon>
        <taxon>Rhodospirillaceae</taxon>
    </lineage>
</organism>
<dbReference type="Proteomes" id="UP001597295">
    <property type="component" value="Unassembled WGS sequence"/>
</dbReference>
<reference evidence="2" key="1">
    <citation type="journal article" date="2019" name="Int. J. Syst. Evol. Microbiol.">
        <title>The Global Catalogue of Microorganisms (GCM) 10K type strain sequencing project: providing services to taxonomists for standard genome sequencing and annotation.</title>
        <authorList>
            <consortium name="The Broad Institute Genomics Platform"/>
            <consortium name="The Broad Institute Genome Sequencing Center for Infectious Disease"/>
            <person name="Wu L."/>
            <person name="Ma J."/>
        </authorList>
    </citation>
    <scope>NUCLEOTIDE SEQUENCE [LARGE SCALE GENOMIC DNA]</scope>
    <source>
        <strain evidence="2">CGMCC 1.19062</strain>
    </source>
</reference>
<comment type="caution">
    <text evidence="1">The sequence shown here is derived from an EMBL/GenBank/DDBJ whole genome shotgun (WGS) entry which is preliminary data.</text>
</comment>